<evidence type="ECO:0000313" key="3">
    <source>
        <dbReference type="Proteomes" id="UP000824469"/>
    </source>
</evidence>
<protein>
    <submittedName>
        <fullName evidence="2">Uncharacterized protein</fullName>
    </submittedName>
</protein>
<evidence type="ECO:0000313" key="2">
    <source>
        <dbReference type="EMBL" id="KAH9328673.1"/>
    </source>
</evidence>
<proteinExistence type="predicted"/>
<evidence type="ECO:0000256" key="1">
    <source>
        <dbReference type="SAM" id="MobiDB-lite"/>
    </source>
</evidence>
<name>A0AA38GTS6_TAXCH</name>
<dbReference type="Proteomes" id="UP000824469">
    <property type="component" value="Unassembled WGS sequence"/>
</dbReference>
<sequence>TTAARGRSNPRCERNAATSVSSERMKEPLSVDNERSSPPASAVINTSVSTSLLVAASSGENQSPEGRT</sequence>
<feature type="non-terminal residue" evidence="2">
    <location>
        <position position="68"/>
    </location>
</feature>
<organism evidence="2 3">
    <name type="scientific">Taxus chinensis</name>
    <name type="common">Chinese yew</name>
    <name type="synonym">Taxus wallichiana var. chinensis</name>
    <dbReference type="NCBI Taxonomy" id="29808"/>
    <lineage>
        <taxon>Eukaryota</taxon>
        <taxon>Viridiplantae</taxon>
        <taxon>Streptophyta</taxon>
        <taxon>Embryophyta</taxon>
        <taxon>Tracheophyta</taxon>
        <taxon>Spermatophyta</taxon>
        <taxon>Pinopsida</taxon>
        <taxon>Pinidae</taxon>
        <taxon>Conifers II</taxon>
        <taxon>Cupressales</taxon>
        <taxon>Taxaceae</taxon>
        <taxon>Taxus</taxon>
    </lineage>
</organism>
<accession>A0AA38GTS6</accession>
<comment type="caution">
    <text evidence="2">The sequence shown here is derived from an EMBL/GenBank/DDBJ whole genome shotgun (WGS) entry which is preliminary data.</text>
</comment>
<dbReference type="AlphaFoldDB" id="A0AA38GTS6"/>
<feature type="region of interest" description="Disordered" evidence="1">
    <location>
        <begin position="1"/>
        <end position="43"/>
    </location>
</feature>
<feature type="non-terminal residue" evidence="2">
    <location>
        <position position="1"/>
    </location>
</feature>
<feature type="compositionally biased region" description="Basic and acidic residues" evidence="1">
    <location>
        <begin position="23"/>
        <end position="35"/>
    </location>
</feature>
<gene>
    <name evidence="2" type="ORF">KI387_000781</name>
</gene>
<dbReference type="EMBL" id="JAHRHJ020000001">
    <property type="protein sequence ID" value="KAH9328673.1"/>
    <property type="molecule type" value="Genomic_DNA"/>
</dbReference>
<reference evidence="2 3" key="1">
    <citation type="journal article" date="2021" name="Nat. Plants">
        <title>The Taxus genome provides insights into paclitaxel biosynthesis.</title>
        <authorList>
            <person name="Xiong X."/>
            <person name="Gou J."/>
            <person name="Liao Q."/>
            <person name="Li Y."/>
            <person name="Zhou Q."/>
            <person name="Bi G."/>
            <person name="Li C."/>
            <person name="Du R."/>
            <person name="Wang X."/>
            <person name="Sun T."/>
            <person name="Guo L."/>
            <person name="Liang H."/>
            <person name="Lu P."/>
            <person name="Wu Y."/>
            <person name="Zhang Z."/>
            <person name="Ro D.K."/>
            <person name="Shang Y."/>
            <person name="Huang S."/>
            <person name="Yan J."/>
        </authorList>
    </citation>
    <scope>NUCLEOTIDE SEQUENCE [LARGE SCALE GENOMIC DNA]</scope>
    <source>
        <strain evidence="2">Ta-2019</strain>
    </source>
</reference>
<keyword evidence="3" id="KW-1185">Reference proteome</keyword>